<dbReference type="RefSeq" id="WP_264417221.1">
    <property type="nucleotide sequence ID" value="NZ_JAPDFL010000001.1"/>
</dbReference>
<organism evidence="2 3">
    <name type="scientific">Pararhodobacter zhoushanensis</name>
    <dbReference type="NCBI Taxonomy" id="2479545"/>
    <lineage>
        <taxon>Bacteria</taxon>
        <taxon>Pseudomonadati</taxon>
        <taxon>Pseudomonadota</taxon>
        <taxon>Alphaproteobacteria</taxon>
        <taxon>Rhodobacterales</taxon>
        <taxon>Paracoccaceae</taxon>
        <taxon>Pararhodobacter</taxon>
    </lineage>
</organism>
<evidence type="ECO:0000256" key="1">
    <source>
        <dbReference type="SAM" id="SignalP"/>
    </source>
</evidence>
<feature type="chain" id="PRO_5047372331" evidence="1">
    <location>
        <begin position="25"/>
        <end position="157"/>
    </location>
</feature>
<name>A0ABT3GXA5_9RHOB</name>
<accession>A0ABT3GXA5</accession>
<keyword evidence="3" id="KW-1185">Reference proteome</keyword>
<gene>
    <name evidence="2" type="ORF">OKW52_07830</name>
</gene>
<dbReference type="Proteomes" id="UP001208938">
    <property type="component" value="Unassembled WGS sequence"/>
</dbReference>
<dbReference type="EMBL" id="JAPDFL010000001">
    <property type="protein sequence ID" value="MCW1932171.1"/>
    <property type="molecule type" value="Genomic_DNA"/>
</dbReference>
<protein>
    <submittedName>
        <fullName evidence="2">Uncharacterized protein</fullName>
    </submittedName>
</protein>
<keyword evidence="1" id="KW-0732">Signal</keyword>
<feature type="signal peptide" evidence="1">
    <location>
        <begin position="1"/>
        <end position="24"/>
    </location>
</feature>
<evidence type="ECO:0000313" key="3">
    <source>
        <dbReference type="Proteomes" id="UP001208938"/>
    </source>
</evidence>
<reference evidence="2 3" key="1">
    <citation type="submission" date="2022-10" db="EMBL/GenBank/DDBJ databases">
        <title>Pararhodobacter sp. nov., isolated from marine algae.</title>
        <authorList>
            <person name="Choi B.J."/>
            <person name="Kim J.M."/>
            <person name="Lee J.K."/>
            <person name="Choi D.G."/>
            <person name="Jeon C.O."/>
        </authorList>
    </citation>
    <scope>NUCLEOTIDE SEQUENCE [LARGE SCALE GENOMIC DNA]</scope>
    <source>
        <strain evidence="2 3">ZQ420</strain>
    </source>
</reference>
<evidence type="ECO:0000313" key="2">
    <source>
        <dbReference type="EMBL" id="MCW1932171.1"/>
    </source>
</evidence>
<sequence>MRLSRFARTPLIVAAFLIPLPALAQMEPGFWAYPDQPGLDTAALAASCETGFSLVYADGSAQSFLLVEAQETTALWLDSERTCETNADDSMTCTGWVDNGDGPVEFQQVTRFLLEGEALRAETLTEGAANDPVVSYPQPCPADAIRAAFRQGMFPRE</sequence>
<proteinExistence type="predicted"/>
<comment type="caution">
    <text evidence="2">The sequence shown here is derived from an EMBL/GenBank/DDBJ whole genome shotgun (WGS) entry which is preliminary data.</text>
</comment>